<dbReference type="Pfam" id="PF07005">
    <property type="entry name" value="SBD_N"/>
    <property type="match status" value="1"/>
</dbReference>
<protein>
    <submittedName>
        <fullName evidence="9">Type III effector Hrp-dependent outer protein</fullName>
    </submittedName>
</protein>
<dbReference type="InterPro" id="IPR042213">
    <property type="entry name" value="NBD_C_sf"/>
</dbReference>
<feature type="domain" description="Four-carbon acid sugar kinase N-terminal" evidence="7">
    <location>
        <begin position="4"/>
        <end position="228"/>
    </location>
</feature>
<evidence type="ECO:0000256" key="6">
    <source>
        <dbReference type="ARBA" id="ARBA00023277"/>
    </source>
</evidence>
<dbReference type="AlphaFoldDB" id="F3ZVB3"/>
<dbReference type="eggNOG" id="COG3395">
    <property type="taxonomic scope" value="Bacteria"/>
</dbReference>
<proteinExistence type="inferred from homology"/>
<evidence type="ECO:0000256" key="4">
    <source>
        <dbReference type="ARBA" id="ARBA00022777"/>
    </source>
</evidence>
<dbReference type="Pfam" id="PF17042">
    <property type="entry name" value="NBD_C"/>
    <property type="match status" value="1"/>
</dbReference>
<dbReference type="KEGG" id="mas:Mahau_0040"/>
<organism evidence="9 10">
    <name type="scientific">Mahella australiensis (strain DSM 15567 / CIP 107919 / 50-1 BON)</name>
    <dbReference type="NCBI Taxonomy" id="697281"/>
    <lineage>
        <taxon>Bacteria</taxon>
        <taxon>Bacillati</taxon>
        <taxon>Bacillota</taxon>
        <taxon>Clostridia</taxon>
        <taxon>Thermoanaerobacterales</taxon>
        <taxon>Thermoanaerobacterales Family IV. Incertae Sedis</taxon>
        <taxon>Mahella</taxon>
    </lineage>
</organism>
<dbReference type="Proteomes" id="UP000008457">
    <property type="component" value="Chromosome"/>
</dbReference>
<reference evidence="9 10" key="2">
    <citation type="journal article" date="2011" name="Stand. Genomic Sci.">
        <title>Complete genome sequence of Mahella australiensis type strain (50-1 BON).</title>
        <authorList>
            <person name="Sikorski J."/>
            <person name="Teshima H."/>
            <person name="Nolan M."/>
            <person name="Lucas S."/>
            <person name="Hammon N."/>
            <person name="Deshpande S."/>
            <person name="Cheng J.F."/>
            <person name="Pitluck S."/>
            <person name="Liolios K."/>
            <person name="Pagani I."/>
            <person name="Ivanova N."/>
            <person name="Huntemann M."/>
            <person name="Mavromatis K."/>
            <person name="Ovchinikova G."/>
            <person name="Pati A."/>
            <person name="Tapia R."/>
            <person name="Han C."/>
            <person name="Goodwin L."/>
            <person name="Chen A."/>
            <person name="Palaniappan K."/>
            <person name="Land M."/>
            <person name="Hauser L."/>
            <person name="Ngatchou-Djao O.D."/>
            <person name="Rohde M."/>
            <person name="Pukall R."/>
            <person name="Spring S."/>
            <person name="Abt B."/>
            <person name="Goker M."/>
            <person name="Detter J.C."/>
            <person name="Woyke T."/>
            <person name="Bristow J."/>
            <person name="Markowitz V."/>
            <person name="Hugenholtz P."/>
            <person name="Eisen J.A."/>
            <person name="Kyrpides N.C."/>
            <person name="Klenk H.P."/>
            <person name="Lapidus A."/>
        </authorList>
    </citation>
    <scope>NUCLEOTIDE SEQUENCE [LARGE SCALE GENOMIC DNA]</scope>
    <source>
        <strain evidence="10">DSM 15567 / CIP 107919 / 50-1 BON</strain>
    </source>
</reference>
<dbReference type="InterPro" id="IPR010737">
    <property type="entry name" value="4-carb_acid_sugar_kinase_N"/>
</dbReference>
<sequence length="421" mass="44285">MAKIAVIADDLTGANATGILLKGKGFTAATVMDTEALDGYAPRYDVLSATTNSRSMSAERAYKSVKCLIEQFKAIEGIKLFCKRIDTTLRGNIGAEIDAALDALGHRYTAVVVPAYPLSGRVCAGGYVLVDNMPLQQTDVASDPKTPVSSSKVADIISKQSRRMVVNIGLDQVMAGQECLCDAINNIGAGGIVVIDATMQNHIDVIANACCQSVLPIMPVDPGPFSAAMAAALCKEEGKATHMLLIVGSVSELTRRQVDTASRNLAIPWIAIDVPLLLSPNRDAEMQRVFVEVGRAFRRHPIVGIATAMQAAQIVRVEDMQAASAVINKALADITLSLLNDDRLSIKALYTSGGDVTAAICAAVGADSIELKGEALPLATYGRLIGGEFAGLPLITKGGLVGGDDAIIKCIEYLRKVADDG</sequence>
<comment type="similarity">
    <text evidence="1">Belongs to the four-carbon acid sugar kinase family.</text>
</comment>
<keyword evidence="5" id="KW-0067">ATP-binding</keyword>
<reference evidence="10" key="1">
    <citation type="submission" date="2010-11" db="EMBL/GenBank/DDBJ databases">
        <title>The complete genome of Mahella australiensis DSM 15567.</title>
        <authorList>
            <consortium name="US DOE Joint Genome Institute (JGI-PGF)"/>
            <person name="Lucas S."/>
            <person name="Copeland A."/>
            <person name="Lapidus A."/>
            <person name="Bruce D."/>
            <person name="Goodwin L."/>
            <person name="Pitluck S."/>
            <person name="Kyrpides N."/>
            <person name="Mavromatis K."/>
            <person name="Pagani I."/>
            <person name="Ivanova N."/>
            <person name="Teshima H."/>
            <person name="Brettin T."/>
            <person name="Detter J.C."/>
            <person name="Han C."/>
            <person name="Tapia R."/>
            <person name="Land M."/>
            <person name="Hauser L."/>
            <person name="Markowitz V."/>
            <person name="Cheng J.-F."/>
            <person name="Hugenholtz P."/>
            <person name="Woyke T."/>
            <person name="Wu D."/>
            <person name="Spring S."/>
            <person name="Pukall R."/>
            <person name="Steenblock K."/>
            <person name="Schneider S."/>
            <person name="Klenk H.-P."/>
            <person name="Eisen J.A."/>
        </authorList>
    </citation>
    <scope>NUCLEOTIDE SEQUENCE [LARGE SCALE GENOMIC DNA]</scope>
    <source>
        <strain evidence="10">DSM 15567 / CIP 107919 / 50-1 BON</strain>
    </source>
</reference>
<dbReference type="SUPFAM" id="SSF142764">
    <property type="entry name" value="YgbK-like"/>
    <property type="match status" value="1"/>
</dbReference>
<evidence type="ECO:0000313" key="10">
    <source>
        <dbReference type="Proteomes" id="UP000008457"/>
    </source>
</evidence>
<evidence type="ECO:0000256" key="2">
    <source>
        <dbReference type="ARBA" id="ARBA00022679"/>
    </source>
</evidence>
<keyword evidence="6" id="KW-0119">Carbohydrate metabolism</keyword>
<dbReference type="InterPro" id="IPR037051">
    <property type="entry name" value="4-carb_acid_sugar_kinase_N_sf"/>
</dbReference>
<evidence type="ECO:0000259" key="7">
    <source>
        <dbReference type="Pfam" id="PF07005"/>
    </source>
</evidence>
<keyword evidence="10" id="KW-1185">Reference proteome</keyword>
<feature type="domain" description="Four-carbon acid sugar kinase nucleotide binding" evidence="8">
    <location>
        <begin position="244"/>
        <end position="407"/>
    </location>
</feature>
<name>F3ZVB3_MAHA5</name>
<evidence type="ECO:0000256" key="3">
    <source>
        <dbReference type="ARBA" id="ARBA00022741"/>
    </source>
</evidence>
<keyword evidence="3" id="KW-0547">Nucleotide-binding</keyword>
<evidence type="ECO:0000256" key="5">
    <source>
        <dbReference type="ARBA" id="ARBA00022840"/>
    </source>
</evidence>
<dbReference type="HOGENOM" id="CLU_029424_0_1_9"/>
<dbReference type="GO" id="GO:0016301">
    <property type="term" value="F:kinase activity"/>
    <property type="evidence" value="ECO:0007669"/>
    <property type="project" value="UniProtKB-KW"/>
</dbReference>
<evidence type="ECO:0000313" key="9">
    <source>
        <dbReference type="EMBL" id="AEE95263.1"/>
    </source>
</evidence>
<dbReference type="Gene3D" id="3.40.50.10840">
    <property type="entry name" value="Putative sugar-binding, N-terminal domain"/>
    <property type="match status" value="1"/>
</dbReference>
<keyword evidence="2" id="KW-0808">Transferase</keyword>
<dbReference type="EMBL" id="CP002360">
    <property type="protein sequence ID" value="AEE95263.1"/>
    <property type="molecule type" value="Genomic_DNA"/>
</dbReference>
<keyword evidence="4" id="KW-0418">Kinase</keyword>
<dbReference type="OrthoDB" id="9778478at2"/>
<dbReference type="STRING" id="697281.Mahau_0040"/>
<accession>F3ZVB3</accession>
<gene>
    <name evidence="9" type="ordered locus">Mahau_0040</name>
</gene>
<dbReference type="InterPro" id="IPR031475">
    <property type="entry name" value="NBD_C"/>
</dbReference>
<evidence type="ECO:0000256" key="1">
    <source>
        <dbReference type="ARBA" id="ARBA00005715"/>
    </source>
</evidence>
<dbReference type="GO" id="GO:0005524">
    <property type="term" value="F:ATP binding"/>
    <property type="evidence" value="ECO:0007669"/>
    <property type="project" value="UniProtKB-KW"/>
</dbReference>
<dbReference type="Gene3D" id="3.40.980.20">
    <property type="entry name" value="Four-carbon acid sugar kinase, nucleotide binding domain"/>
    <property type="match status" value="1"/>
</dbReference>
<evidence type="ECO:0000259" key="8">
    <source>
        <dbReference type="Pfam" id="PF17042"/>
    </source>
</evidence>
<dbReference type="RefSeq" id="WP_013779697.1">
    <property type="nucleotide sequence ID" value="NC_015520.1"/>
</dbReference>